<sequence length="354" mass="39868">MARVHSVETIKEKRRQGTIEMKVPFLLDGRQEEVTKRIVNGEMETYELDKPIGEMLTSENSRKELIQKVVLDVELGKEEVPTLYGPIYDHMPDPNFPKEFEAKWAQYGTVIFLEHLEGEEVKFGSLQAEEGPIARIKGYTAGFEYTKEMQLFNQTFNFELLNKAFGEAHNALLNHLHLGPIIKYNYKAGNKTTPVYVDELGKTLTNATGSHFILSMRETLRAALRDARTAKRPGNILLANPADKEDIDDALSSFTIQATPYRALSGITDIIYYDGWEAVVSKKTHTYPGVPAGKAYLIRPKRGFKELVKQALQIQATMGDLTRLVEAQVVGDVWRGVFAAIDENVQEITFPGKA</sequence>
<protein>
    <recommendedName>
        <fullName evidence="3">Aspartate ammonia-lyase</fullName>
    </recommendedName>
</protein>
<accession>A0ABP3I4Y4</accession>
<comment type="caution">
    <text evidence="1">The sequence shown here is derived from an EMBL/GenBank/DDBJ whole genome shotgun (WGS) entry which is preliminary data.</text>
</comment>
<evidence type="ECO:0000313" key="2">
    <source>
        <dbReference type="Proteomes" id="UP001500340"/>
    </source>
</evidence>
<reference evidence="2" key="1">
    <citation type="journal article" date="2019" name="Int. J. Syst. Evol. Microbiol.">
        <title>The Global Catalogue of Microorganisms (GCM) 10K type strain sequencing project: providing services to taxonomists for standard genome sequencing and annotation.</title>
        <authorList>
            <consortium name="The Broad Institute Genomics Platform"/>
            <consortium name="The Broad Institute Genome Sequencing Center for Infectious Disease"/>
            <person name="Wu L."/>
            <person name="Ma J."/>
        </authorList>
    </citation>
    <scope>NUCLEOTIDE SEQUENCE [LARGE SCALE GENOMIC DNA]</scope>
    <source>
        <strain evidence="2">JCM 12774</strain>
    </source>
</reference>
<evidence type="ECO:0008006" key="3">
    <source>
        <dbReference type="Google" id="ProtNLM"/>
    </source>
</evidence>
<gene>
    <name evidence="1" type="ORF">GCM10008933_21750</name>
</gene>
<dbReference type="RefSeq" id="WP_343860888.1">
    <property type="nucleotide sequence ID" value="NZ_BAAACX010000009.1"/>
</dbReference>
<evidence type="ECO:0000313" key="1">
    <source>
        <dbReference type="EMBL" id="GAA0390481.1"/>
    </source>
</evidence>
<dbReference type="Proteomes" id="UP001500340">
    <property type="component" value="Unassembled WGS sequence"/>
</dbReference>
<dbReference type="EMBL" id="BAAACX010000009">
    <property type="protein sequence ID" value="GAA0390481.1"/>
    <property type="molecule type" value="Genomic_DNA"/>
</dbReference>
<organism evidence="1 2">
    <name type="scientific">Paenibacillus motobuensis</name>
    <dbReference type="NCBI Taxonomy" id="295324"/>
    <lineage>
        <taxon>Bacteria</taxon>
        <taxon>Bacillati</taxon>
        <taxon>Bacillota</taxon>
        <taxon>Bacilli</taxon>
        <taxon>Bacillales</taxon>
        <taxon>Paenibacillaceae</taxon>
        <taxon>Paenibacillus</taxon>
    </lineage>
</organism>
<proteinExistence type="predicted"/>
<keyword evidence="2" id="KW-1185">Reference proteome</keyword>
<name>A0ABP3I4Y4_9BACL</name>